<dbReference type="InterPro" id="IPR049740">
    <property type="entry name" value="CopZ"/>
</dbReference>
<proteinExistence type="predicted"/>
<dbReference type="RefSeq" id="WP_069644010.1">
    <property type="nucleotide sequence ID" value="NZ_MIJE01000033.1"/>
</dbReference>
<evidence type="ECO:0000313" key="6">
    <source>
        <dbReference type="Proteomes" id="UP000094296"/>
    </source>
</evidence>
<dbReference type="Gene3D" id="3.30.70.100">
    <property type="match status" value="1"/>
</dbReference>
<dbReference type="SUPFAM" id="SSF55008">
    <property type="entry name" value="HMA, heavy metal-associated domain"/>
    <property type="match status" value="1"/>
</dbReference>
<evidence type="ECO:0000313" key="5">
    <source>
        <dbReference type="EMBL" id="OEF96089.1"/>
    </source>
</evidence>
<dbReference type="Pfam" id="PF00403">
    <property type="entry name" value="HMA"/>
    <property type="match status" value="1"/>
</dbReference>
<dbReference type="InterPro" id="IPR017969">
    <property type="entry name" value="Heavy-metal-associated_CS"/>
</dbReference>
<dbReference type="NCBIfam" id="NF033795">
    <property type="entry name" value="chaper_CopZ_Bs"/>
    <property type="match status" value="1"/>
</dbReference>
<dbReference type="InterPro" id="IPR006121">
    <property type="entry name" value="HMA_dom"/>
</dbReference>
<dbReference type="InterPro" id="IPR000428">
    <property type="entry name" value="Cu-bd"/>
</dbReference>
<dbReference type="Proteomes" id="UP000094296">
    <property type="component" value="Unassembled WGS sequence"/>
</dbReference>
<dbReference type="PRINTS" id="PR00944">
    <property type="entry name" value="CUEXPORT"/>
</dbReference>
<dbReference type="FunFam" id="3.30.70.100:FF:000005">
    <property type="entry name" value="Copper-exporting P-type ATPase A"/>
    <property type="match status" value="1"/>
</dbReference>
<reference evidence="5 6" key="1">
    <citation type="submission" date="2016-09" db="EMBL/GenBank/DDBJ databases">
        <title>Draft genome sequence for the type strain of Desulfuribacillus alkaliarsenatis AHT28, an obligately anaerobic, sulfidogenic bacterium isolated from Russian soda lake sediments.</title>
        <authorList>
            <person name="Abin C.A."/>
            <person name="Hollibaugh J.T."/>
        </authorList>
    </citation>
    <scope>NUCLEOTIDE SEQUENCE [LARGE SCALE GENOMIC DNA]</scope>
    <source>
        <strain evidence="5 6">AHT28</strain>
    </source>
</reference>
<dbReference type="AlphaFoldDB" id="A0A1E5G063"/>
<evidence type="ECO:0000256" key="3">
    <source>
        <dbReference type="ARBA" id="ARBA00023008"/>
    </source>
</evidence>
<dbReference type="GO" id="GO:0006825">
    <property type="term" value="P:copper ion transport"/>
    <property type="evidence" value="ECO:0007669"/>
    <property type="project" value="InterPro"/>
</dbReference>
<dbReference type="CDD" id="cd00371">
    <property type="entry name" value="HMA"/>
    <property type="match status" value="1"/>
</dbReference>
<dbReference type="InterPro" id="IPR036163">
    <property type="entry name" value="HMA_dom_sf"/>
</dbReference>
<keyword evidence="3" id="KW-0186">Copper</keyword>
<dbReference type="STRING" id="766136.BHF68_10155"/>
<dbReference type="PROSITE" id="PS50846">
    <property type="entry name" value="HMA_2"/>
    <property type="match status" value="1"/>
</dbReference>
<dbReference type="EMBL" id="MIJE01000033">
    <property type="protein sequence ID" value="OEF96089.1"/>
    <property type="molecule type" value="Genomic_DNA"/>
</dbReference>
<name>A0A1E5G063_9FIRM</name>
<dbReference type="PANTHER" id="PTHR46594">
    <property type="entry name" value="P-TYPE CATION-TRANSPORTING ATPASE"/>
    <property type="match status" value="1"/>
</dbReference>
<keyword evidence="6" id="KW-1185">Reference proteome</keyword>
<dbReference type="PROSITE" id="PS01047">
    <property type="entry name" value="HMA_1"/>
    <property type="match status" value="1"/>
</dbReference>
<evidence type="ECO:0000259" key="4">
    <source>
        <dbReference type="PROSITE" id="PS50846"/>
    </source>
</evidence>
<dbReference type="GO" id="GO:0005507">
    <property type="term" value="F:copper ion binding"/>
    <property type="evidence" value="ECO:0007669"/>
    <property type="project" value="InterPro"/>
</dbReference>
<dbReference type="PANTHER" id="PTHR46594:SF4">
    <property type="entry name" value="P-TYPE CATION-TRANSPORTING ATPASE"/>
    <property type="match status" value="1"/>
</dbReference>
<sequence length="69" mass="7552">MDTNTIKVEGMSCGHCKMSIESALTSLEGVNSAVVNLSNKTVEITFNKNVVNLDKIKEVVEDQGFDVYL</sequence>
<evidence type="ECO:0000256" key="1">
    <source>
        <dbReference type="ARBA" id="ARBA00015313"/>
    </source>
</evidence>
<gene>
    <name evidence="5" type="ORF">BHF68_10155</name>
</gene>
<organism evidence="5 6">
    <name type="scientific">Desulfuribacillus alkaliarsenatis</name>
    <dbReference type="NCBI Taxonomy" id="766136"/>
    <lineage>
        <taxon>Bacteria</taxon>
        <taxon>Bacillati</taxon>
        <taxon>Bacillota</taxon>
        <taxon>Desulfuribacillia</taxon>
        <taxon>Desulfuribacillales</taxon>
        <taxon>Desulfuribacillaceae</taxon>
        <taxon>Desulfuribacillus</taxon>
    </lineage>
</organism>
<evidence type="ECO:0000256" key="2">
    <source>
        <dbReference type="ARBA" id="ARBA00022723"/>
    </source>
</evidence>
<protein>
    <recommendedName>
        <fullName evidence="1">Copper chaperone CopZ</fullName>
    </recommendedName>
</protein>
<dbReference type="OrthoDB" id="9813965at2"/>
<accession>A0A1E5G063</accession>
<feature type="domain" description="HMA" evidence="4">
    <location>
        <begin position="2"/>
        <end position="68"/>
    </location>
</feature>
<comment type="caution">
    <text evidence="5">The sequence shown here is derived from an EMBL/GenBank/DDBJ whole genome shotgun (WGS) entry which is preliminary data.</text>
</comment>
<keyword evidence="2" id="KW-0479">Metal-binding</keyword>